<accession>A0A8T3VJH4</accession>
<dbReference type="InterPro" id="IPR011050">
    <property type="entry name" value="Pectin_lyase_fold/virulence"/>
</dbReference>
<feature type="compositionally biased region" description="Low complexity" evidence="8">
    <location>
        <begin position="344"/>
        <end position="354"/>
    </location>
</feature>
<protein>
    <recommendedName>
        <fullName evidence="12">Adhesin-like protein</fullName>
    </recommendedName>
</protein>
<feature type="compositionally biased region" description="Low complexity" evidence="8">
    <location>
        <begin position="392"/>
        <end position="406"/>
    </location>
</feature>
<sequence>MLVNSVSKVKFFNLTFINGNSPDYGGAIHSELGGQIYVDHCNFINNTAAINGGAIDIAGEQHRVKWEVFTNYGFLNATNCNFINNKADHDGGALATYWGNSYVYNSVFRLNYADRDGGSVRVGIYSTTLTENCTFENNTAKEWGGALYNWPGELTVNNCTISNNYAGRQGGAMITSGPLTVTNSKIINNTAVKKGGVVYIAEETPHIPSTVIFENNYIEGNTAKVGSLVYADETTATGTNFNNNYWDIDPNSDAWTNAFITNDLIDSPTIFIDENGNKITVTPKPSIVENNTHVPEEKTNHTEIPEFMNETNATADEKVENNTQTNTTLPENTDNTQSNITMPENTNTESNNNAVNENTANEIIEEIIEHANVENNSTTILKTSIGIYDSQANEAQSQQDSDSSNAGEKSKAHEIVKKDTAKQTEQSPLPYVAAILIILIILGYGYYRNNKKE</sequence>
<gene>
    <name evidence="10" type="ORF">E7Z74_08485</name>
</gene>
<dbReference type="SUPFAM" id="SSF51126">
    <property type="entry name" value="Pectin lyase-like"/>
    <property type="match status" value="1"/>
</dbReference>
<evidence type="ECO:0000256" key="5">
    <source>
        <dbReference type="ARBA" id="ARBA00022729"/>
    </source>
</evidence>
<dbReference type="PANTHER" id="PTHR11319:SF35">
    <property type="entry name" value="OUTER MEMBRANE PROTEIN PMPC-RELATED"/>
    <property type="match status" value="1"/>
</dbReference>
<reference evidence="10" key="1">
    <citation type="submission" date="2019-04" db="EMBL/GenBank/DDBJ databases">
        <title>Evolution of Biomass-Degrading Anaerobic Consortia Revealed by Metagenomics.</title>
        <authorList>
            <person name="Peng X."/>
        </authorList>
    </citation>
    <scope>NUCLEOTIDE SEQUENCE</scope>
    <source>
        <strain evidence="10">SIG13</strain>
    </source>
</reference>
<keyword evidence="7" id="KW-0998">Cell outer membrane</keyword>
<evidence type="ECO:0000256" key="7">
    <source>
        <dbReference type="ARBA" id="ARBA00023237"/>
    </source>
</evidence>
<feature type="region of interest" description="Disordered" evidence="8">
    <location>
        <begin position="392"/>
        <end position="424"/>
    </location>
</feature>
<feature type="compositionally biased region" description="Basic and acidic residues" evidence="8">
    <location>
        <begin position="408"/>
        <end position="422"/>
    </location>
</feature>
<dbReference type="EMBL" id="SUTF01000012">
    <property type="protein sequence ID" value="MBE6511273.1"/>
    <property type="molecule type" value="Genomic_DNA"/>
</dbReference>
<evidence type="ECO:0000256" key="6">
    <source>
        <dbReference type="ARBA" id="ARBA00023136"/>
    </source>
</evidence>
<evidence type="ECO:0000256" key="8">
    <source>
        <dbReference type="SAM" id="MobiDB-lite"/>
    </source>
</evidence>
<keyword evidence="5" id="KW-0732">Signal</keyword>
<dbReference type="Proteomes" id="UP000713479">
    <property type="component" value="Unassembled WGS sequence"/>
</dbReference>
<name>A0A8T3VJH4_9EURY</name>
<proteinExistence type="predicted"/>
<feature type="transmembrane region" description="Helical" evidence="9">
    <location>
        <begin position="429"/>
        <end position="447"/>
    </location>
</feature>
<dbReference type="GO" id="GO:0005576">
    <property type="term" value="C:extracellular region"/>
    <property type="evidence" value="ECO:0007669"/>
    <property type="project" value="UniProtKB-SubCell"/>
</dbReference>
<keyword evidence="9" id="KW-1133">Transmembrane helix</keyword>
<feature type="compositionally biased region" description="Polar residues" evidence="8">
    <location>
        <begin position="321"/>
        <end position="343"/>
    </location>
</feature>
<dbReference type="PANTHER" id="PTHR11319">
    <property type="entry name" value="G PROTEIN-COUPLED RECEPTOR-RELATED"/>
    <property type="match status" value="1"/>
</dbReference>
<keyword evidence="6 9" id="KW-0472">Membrane</keyword>
<evidence type="ECO:0000313" key="11">
    <source>
        <dbReference type="Proteomes" id="UP000713479"/>
    </source>
</evidence>
<dbReference type="AlphaFoldDB" id="A0A8T3VJH4"/>
<evidence type="ECO:0000256" key="9">
    <source>
        <dbReference type="SAM" id="Phobius"/>
    </source>
</evidence>
<keyword evidence="9" id="KW-0812">Transmembrane</keyword>
<evidence type="ECO:0000256" key="2">
    <source>
        <dbReference type="ARBA" id="ARBA00004442"/>
    </source>
</evidence>
<evidence type="ECO:0000256" key="3">
    <source>
        <dbReference type="ARBA" id="ARBA00004613"/>
    </source>
</evidence>
<dbReference type="InterPro" id="IPR003368">
    <property type="entry name" value="POMP_repeat"/>
</dbReference>
<evidence type="ECO:0000313" key="10">
    <source>
        <dbReference type="EMBL" id="MBE6511273.1"/>
    </source>
</evidence>
<comment type="caution">
    <text evidence="10">The sequence shown here is derived from an EMBL/GenBank/DDBJ whole genome shotgun (WGS) entry which is preliminary data.</text>
</comment>
<dbReference type="Pfam" id="PF02415">
    <property type="entry name" value="Chlam_PMP"/>
    <property type="match status" value="3"/>
</dbReference>
<comment type="subcellular location">
    <subcellularLocation>
        <location evidence="1">Cell envelope</location>
    </subcellularLocation>
    <subcellularLocation>
        <location evidence="2">Cell outer membrane</location>
    </subcellularLocation>
    <subcellularLocation>
        <location evidence="3">Secreted</location>
    </subcellularLocation>
</comment>
<feature type="region of interest" description="Disordered" evidence="8">
    <location>
        <begin position="321"/>
        <end position="354"/>
    </location>
</feature>
<organism evidence="10 11">
    <name type="scientific">Methanobrevibacter millerae</name>
    <dbReference type="NCBI Taxonomy" id="230361"/>
    <lineage>
        <taxon>Archaea</taxon>
        <taxon>Methanobacteriati</taxon>
        <taxon>Methanobacteriota</taxon>
        <taxon>Methanomada group</taxon>
        <taxon>Methanobacteria</taxon>
        <taxon>Methanobacteriales</taxon>
        <taxon>Methanobacteriaceae</taxon>
        <taxon>Methanobrevibacter</taxon>
    </lineage>
</organism>
<keyword evidence="4" id="KW-0964">Secreted</keyword>
<evidence type="ECO:0008006" key="12">
    <source>
        <dbReference type="Google" id="ProtNLM"/>
    </source>
</evidence>
<evidence type="ECO:0000256" key="4">
    <source>
        <dbReference type="ARBA" id="ARBA00022525"/>
    </source>
</evidence>
<evidence type="ECO:0000256" key="1">
    <source>
        <dbReference type="ARBA" id="ARBA00004196"/>
    </source>
</evidence>